<evidence type="ECO:0000256" key="1">
    <source>
        <dbReference type="ARBA" id="ARBA00008867"/>
    </source>
</evidence>
<dbReference type="InterPro" id="IPR044131">
    <property type="entry name" value="PKc_DYR1A/1B"/>
</dbReference>
<dbReference type="Pfam" id="PF00069">
    <property type="entry name" value="Pkinase"/>
    <property type="match status" value="1"/>
</dbReference>
<dbReference type="Gene3D" id="3.30.200.20">
    <property type="entry name" value="Phosphorylase Kinase, domain 1"/>
    <property type="match status" value="1"/>
</dbReference>
<evidence type="ECO:0000256" key="8">
    <source>
        <dbReference type="ARBA" id="ARBA00049003"/>
    </source>
</evidence>
<dbReference type="InterPro" id="IPR000719">
    <property type="entry name" value="Prot_kinase_dom"/>
</dbReference>
<dbReference type="SUPFAM" id="SSF56112">
    <property type="entry name" value="Protein kinase-like (PK-like)"/>
    <property type="match status" value="1"/>
</dbReference>
<dbReference type="SMART" id="SM00220">
    <property type="entry name" value="S_TKc"/>
    <property type="match status" value="1"/>
</dbReference>
<evidence type="ECO:0000256" key="4">
    <source>
        <dbReference type="ARBA" id="ARBA00022679"/>
    </source>
</evidence>
<dbReference type="EC" id="2.7.12.1" evidence="2"/>
<dbReference type="PANTHER" id="PTHR24058">
    <property type="entry name" value="DUAL SPECIFICITY PROTEIN KINASE"/>
    <property type="match status" value="1"/>
</dbReference>
<feature type="region of interest" description="Disordered" evidence="12">
    <location>
        <begin position="642"/>
        <end position="670"/>
    </location>
</feature>
<feature type="region of interest" description="Disordered" evidence="12">
    <location>
        <begin position="885"/>
        <end position="909"/>
    </location>
</feature>
<reference evidence="15" key="1">
    <citation type="journal article" date="2015" name="Proc. Natl. Acad. Sci. U.S.A.">
        <title>Genome sequence of the Asian Tiger mosquito, Aedes albopictus, reveals insights into its biology, genetics, and evolution.</title>
        <authorList>
            <person name="Chen X.G."/>
            <person name="Jiang X."/>
            <person name="Gu J."/>
            <person name="Xu M."/>
            <person name="Wu Y."/>
            <person name="Deng Y."/>
            <person name="Zhang C."/>
            <person name="Bonizzoni M."/>
            <person name="Dermauw W."/>
            <person name="Vontas J."/>
            <person name="Armbruster P."/>
            <person name="Huang X."/>
            <person name="Yang Y."/>
            <person name="Zhang H."/>
            <person name="He W."/>
            <person name="Peng H."/>
            <person name="Liu Y."/>
            <person name="Wu K."/>
            <person name="Chen J."/>
            <person name="Lirakis M."/>
            <person name="Topalis P."/>
            <person name="Van Leeuwen T."/>
            <person name="Hall A.B."/>
            <person name="Jiang X."/>
            <person name="Thorpe C."/>
            <person name="Mueller R.L."/>
            <person name="Sun C."/>
            <person name="Waterhouse R.M."/>
            <person name="Yan G."/>
            <person name="Tu Z.J."/>
            <person name="Fang X."/>
            <person name="James A.A."/>
        </authorList>
    </citation>
    <scope>NUCLEOTIDE SEQUENCE [LARGE SCALE GENOMIC DNA]</scope>
    <source>
        <strain evidence="15">Foshan</strain>
    </source>
</reference>
<dbReference type="InterPro" id="IPR008271">
    <property type="entry name" value="Ser/Thr_kinase_AS"/>
</dbReference>
<comment type="catalytic activity">
    <reaction evidence="8">
        <text>L-seryl-[protein] + ATP = O-phospho-L-seryl-[protein] + ADP + H(+)</text>
        <dbReference type="Rhea" id="RHEA:17989"/>
        <dbReference type="Rhea" id="RHEA-COMP:9863"/>
        <dbReference type="Rhea" id="RHEA-COMP:11604"/>
        <dbReference type="ChEBI" id="CHEBI:15378"/>
        <dbReference type="ChEBI" id="CHEBI:29999"/>
        <dbReference type="ChEBI" id="CHEBI:30616"/>
        <dbReference type="ChEBI" id="CHEBI:83421"/>
        <dbReference type="ChEBI" id="CHEBI:456216"/>
        <dbReference type="EC" id="2.7.12.1"/>
    </reaction>
</comment>
<evidence type="ECO:0000313" key="14">
    <source>
        <dbReference type="EnsemblMetazoa" id="AALFPA23_002457.P2304"/>
    </source>
</evidence>
<dbReference type="PROSITE" id="PS00108">
    <property type="entry name" value="PROTEIN_KINASE_ST"/>
    <property type="match status" value="1"/>
</dbReference>
<dbReference type="EnsemblMetazoa" id="AALFPA23_002457.R2304">
    <property type="protein sequence ID" value="AALFPA23_002457.P2304"/>
    <property type="gene ID" value="AALFPA23_002457"/>
</dbReference>
<sequence>MIVPPHLAAALNNSGGGSGGNNNNSGNNSSSSSLSVTGAGGSGAVTAAPGATSSSLLVSGSQDSLSGFVLSGVGGGGGGGGGGNGNGSGSSGSGSSRTGSSNGSGHRILAVNRNIDDLLFGSDLDSLINDNIINGFKSLKVAKSHSQDHLDYQHPQRHSHHLHQQQQQQQQPFYHHYHSHPLHSLPPIQQQQQYQHQPQQQAPTSLHYYHHQHLQQQQQQQQQPQANHWIESDIITNSKMLTDKAKQKLAAQYASGNVPDSTRQRHHAPLYGRLVTEEHLPAAHRDIHQRSISPTSSTDIRAMQARIPSHFRDPTTAPLRKLSVDLIKTYKHINEVYYAKKKRRAQQTQGEDTSHKKERKLYNDGYDDENHDYIIKNGEKFLDRYEIDSLIGKGSFGQVVKAYDHEEECQVAIKIIKNKRPFLSQAQIEVNLLEMMNRADAENKYYIVRLKRHFMWRNHLCLVFELLSYNLYDLLRNTNFRGVSLNLTRKFAQQLCTALLFLSSQELNIIHCDLKPENILLCNPKRSAIKIVDFGSSCQLGQRIYQYIQSRFYRSPEVLLGIPYDLAIDMWSLGCILVEMHTGEPLFSGSNEADQINKIVEVLGMPPKHILDQAHKTRKFFEKLPDGSYVLRKTQNQRKYKAPGTRKLHDILGVETGGPGGRRHGEPGHSVSDYLKFKDLILRMLDYDPKTRCTPYYALQHNFFKRTSDESTNTANTISSLSTSPSVSTQDPSSHGLSSLQHQPQSVHHQSQQQQQLHPSSSASSSQSQSQSTSMLLLSQAAAAVGLNSNNSSSGPSTTTISSSNNSSNSSSNISNNITNNSNISNNHPLAMDCDPPHAILNNSSATSSNPTHYHRNRYLQQQHHQQQQQQHPLLSHKSYAPASLPIDLGGLTHGGSDPNSSATSAGGLMSGSFTSHPVVVGAAGGTSSSSSANSIVGVGGGNGGSRSLLSHSVSSYAPFSMTGDAASLLMGGGHTSVPGGASHGGMLGLVPFVGPIGGSSNSGIAGPSSLVTGGTTTGSTGLAMLGGGGGGGIGTIVGGGGGSSSSSSSASSKGLGRAAAAAAAAAAVAASNERDESPMVGVCVQPSPVIIH</sequence>
<dbReference type="PROSITE" id="PS50011">
    <property type="entry name" value="PROTEIN_KINASE_DOM"/>
    <property type="match status" value="1"/>
</dbReference>
<evidence type="ECO:0000256" key="11">
    <source>
        <dbReference type="PROSITE-ProRule" id="PRU10141"/>
    </source>
</evidence>
<evidence type="ECO:0000256" key="5">
    <source>
        <dbReference type="ARBA" id="ARBA00022741"/>
    </source>
</evidence>
<organism evidence="14 15">
    <name type="scientific">Aedes albopictus</name>
    <name type="common">Asian tiger mosquito</name>
    <name type="synonym">Stegomyia albopicta</name>
    <dbReference type="NCBI Taxonomy" id="7160"/>
    <lineage>
        <taxon>Eukaryota</taxon>
        <taxon>Metazoa</taxon>
        <taxon>Ecdysozoa</taxon>
        <taxon>Arthropoda</taxon>
        <taxon>Hexapoda</taxon>
        <taxon>Insecta</taxon>
        <taxon>Pterygota</taxon>
        <taxon>Neoptera</taxon>
        <taxon>Endopterygota</taxon>
        <taxon>Diptera</taxon>
        <taxon>Nematocera</taxon>
        <taxon>Culicoidea</taxon>
        <taxon>Culicidae</taxon>
        <taxon>Culicinae</taxon>
        <taxon>Aedini</taxon>
        <taxon>Aedes</taxon>
        <taxon>Stegomyia</taxon>
    </lineage>
</organism>
<feature type="binding site" evidence="11">
    <location>
        <position position="414"/>
    </location>
    <ligand>
        <name>ATP</name>
        <dbReference type="ChEBI" id="CHEBI:30616"/>
    </ligand>
</feature>
<keyword evidence="6" id="KW-0418">Kinase</keyword>
<evidence type="ECO:0000256" key="12">
    <source>
        <dbReference type="SAM" id="MobiDB-lite"/>
    </source>
</evidence>
<dbReference type="RefSeq" id="XP_029736159.2">
    <property type="nucleotide sequence ID" value="XM_029880299.2"/>
</dbReference>
<dbReference type="InterPro" id="IPR050494">
    <property type="entry name" value="Ser_Thr_dual-spec_kinase"/>
</dbReference>
<evidence type="ECO:0000256" key="3">
    <source>
        <dbReference type="ARBA" id="ARBA00022527"/>
    </source>
</evidence>
<dbReference type="InterPro" id="IPR011009">
    <property type="entry name" value="Kinase-like_dom_sf"/>
</dbReference>
<feature type="compositionally biased region" description="Low complexity" evidence="12">
    <location>
        <begin position="93"/>
        <end position="105"/>
    </location>
</feature>
<dbReference type="InterPro" id="IPR017441">
    <property type="entry name" value="Protein_kinase_ATP_BS"/>
</dbReference>
<dbReference type="EnsemblMetazoa" id="AALFPA23_002457.R2306">
    <property type="protein sequence ID" value="AALFPA23_002457.P2306"/>
    <property type="gene ID" value="AALFPA23_002457"/>
</dbReference>
<name>A0ABM1XSN2_AEDAL</name>
<dbReference type="GeneID" id="109413710"/>
<feature type="domain" description="Protein kinase" evidence="13">
    <location>
        <begin position="385"/>
        <end position="704"/>
    </location>
</feature>
<evidence type="ECO:0000259" key="13">
    <source>
        <dbReference type="PROSITE" id="PS50011"/>
    </source>
</evidence>
<evidence type="ECO:0000256" key="6">
    <source>
        <dbReference type="ARBA" id="ARBA00022777"/>
    </source>
</evidence>
<reference evidence="14" key="2">
    <citation type="submission" date="2025-05" db="UniProtKB">
        <authorList>
            <consortium name="EnsemblMetazoa"/>
        </authorList>
    </citation>
    <scope>IDENTIFICATION</scope>
    <source>
        <strain evidence="14">Foshan</strain>
    </source>
</reference>
<keyword evidence="7 11" id="KW-0067">ATP-binding</keyword>
<keyword evidence="3" id="KW-0723">Serine/threonine-protein kinase</keyword>
<feature type="compositionally biased region" description="Low complexity" evidence="12">
    <location>
        <begin position="717"/>
        <end position="729"/>
    </location>
</feature>
<dbReference type="Gene3D" id="1.10.510.10">
    <property type="entry name" value="Transferase(Phosphotransferase) domain 1"/>
    <property type="match status" value="1"/>
</dbReference>
<evidence type="ECO:0000313" key="15">
    <source>
        <dbReference type="Proteomes" id="UP000069940"/>
    </source>
</evidence>
<proteinExistence type="inferred from homology"/>
<feature type="region of interest" description="Disordered" evidence="12">
    <location>
        <begin position="146"/>
        <end position="172"/>
    </location>
</feature>
<dbReference type="CDD" id="cd14226">
    <property type="entry name" value="PKc_DYRK1"/>
    <property type="match status" value="1"/>
</dbReference>
<evidence type="ECO:0000256" key="2">
    <source>
        <dbReference type="ARBA" id="ARBA00013203"/>
    </source>
</evidence>
<comment type="catalytic activity">
    <reaction evidence="9">
        <text>L-threonyl-[protein] + ATP = O-phospho-L-threonyl-[protein] + ADP + H(+)</text>
        <dbReference type="Rhea" id="RHEA:46608"/>
        <dbReference type="Rhea" id="RHEA-COMP:11060"/>
        <dbReference type="Rhea" id="RHEA-COMP:11605"/>
        <dbReference type="ChEBI" id="CHEBI:15378"/>
        <dbReference type="ChEBI" id="CHEBI:30013"/>
        <dbReference type="ChEBI" id="CHEBI:30616"/>
        <dbReference type="ChEBI" id="CHEBI:61977"/>
        <dbReference type="ChEBI" id="CHEBI:456216"/>
        <dbReference type="EC" id="2.7.12.1"/>
    </reaction>
</comment>
<dbReference type="PROSITE" id="PS00107">
    <property type="entry name" value="PROTEIN_KINASE_ATP"/>
    <property type="match status" value="1"/>
</dbReference>
<feature type="compositionally biased region" description="Low complexity" evidence="12">
    <location>
        <begin position="788"/>
        <end position="827"/>
    </location>
</feature>
<feature type="compositionally biased region" description="Polar residues" evidence="12">
    <location>
        <begin position="841"/>
        <end position="852"/>
    </location>
</feature>
<feature type="region of interest" description="Disordered" evidence="12">
    <location>
        <begin position="79"/>
        <end position="105"/>
    </location>
</feature>
<accession>A0ABM1XSN2</accession>
<feature type="compositionally biased region" description="Low complexity" evidence="12">
    <location>
        <begin position="21"/>
        <end position="37"/>
    </location>
</feature>
<dbReference type="RefSeq" id="XP_029736157.2">
    <property type="nucleotide sequence ID" value="XM_029880297.2"/>
</dbReference>
<keyword evidence="15" id="KW-1185">Reference proteome</keyword>
<feature type="region of interest" description="Disordered" evidence="12">
    <location>
        <begin position="12"/>
        <end position="45"/>
    </location>
</feature>
<keyword evidence="5 11" id="KW-0547">Nucleotide-binding</keyword>
<keyword evidence="4" id="KW-0808">Transferase</keyword>
<dbReference type="Proteomes" id="UP000069940">
    <property type="component" value="Unassembled WGS sequence"/>
</dbReference>
<evidence type="ECO:0000256" key="9">
    <source>
        <dbReference type="ARBA" id="ARBA00049308"/>
    </source>
</evidence>
<feature type="region of interest" description="Disordered" evidence="12">
    <location>
        <begin position="709"/>
        <end position="775"/>
    </location>
</feature>
<comment type="catalytic activity">
    <reaction evidence="10">
        <text>L-tyrosyl-[protein] + ATP = O-phospho-L-tyrosyl-[protein] + ADP + H(+)</text>
        <dbReference type="Rhea" id="RHEA:10596"/>
        <dbReference type="Rhea" id="RHEA-COMP:10136"/>
        <dbReference type="Rhea" id="RHEA-COMP:20101"/>
        <dbReference type="ChEBI" id="CHEBI:15378"/>
        <dbReference type="ChEBI" id="CHEBI:30616"/>
        <dbReference type="ChEBI" id="CHEBI:46858"/>
        <dbReference type="ChEBI" id="CHEBI:61978"/>
        <dbReference type="ChEBI" id="CHEBI:456216"/>
        <dbReference type="EC" id="2.7.12.1"/>
    </reaction>
</comment>
<dbReference type="PANTHER" id="PTHR24058:SF28">
    <property type="entry name" value="SERINE_THREONINE-PROTEIN KINASE MINIBRAIN"/>
    <property type="match status" value="1"/>
</dbReference>
<evidence type="ECO:0000256" key="10">
    <source>
        <dbReference type="ARBA" id="ARBA00051680"/>
    </source>
</evidence>
<feature type="compositionally biased region" description="Low complexity" evidence="12">
    <location>
        <begin position="737"/>
        <end position="775"/>
    </location>
</feature>
<evidence type="ECO:0000256" key="7">
    <source>
        <dbReference type="ARBA" id="ARBA00022840"/>
    </source>
</evidence>
<feature type="region of interest" description="Disordered" evidence="12">
    <location>
        <begin position="788"/>
        <end position="853"/>
    </location>
</feature>
<comment type="similarity">
    <text evidence="1">Belongs to the protein kinase superfamily. CMGC Ser/Thr protein kinase family. MNB/DYRK subfamily.</text>
</comment>
<feature type="compositionally biased region" description="Gly residues" evidence="12">
    <location>
        <begin position="79"/>
        <end position="92"/>
    </location>
</feature>
<protein>
    <recommendedName>
        <fullName evidence="2">dual-specificity kinase</fullName>
        <ecNumber evidence="2">2.7.12.1</ecNumber>
    </recommendedName>
</protein>